<gene>
    <name evidence="2" type="ORF">SNF14_04730</name>
</gene>
<name>A0ABU5EJT1_9FLAO</name>
<dbReference type="RefSeq" id="WP_320555001.1">
    <property type="nucleotide sequence ID" value="NZ_JAXDAE010000003.1"/>
</dbReference>
<keyword evidence="1" id="KW-0812">Transmembrane</keyword>
<evidence type="ECO:0000256" key="1">
    <source>
        <dbReference type="SAM" id="Phobius"/>
    </source>
</evidence>
<accession>A0ABU5EJT1</accession>
<keyword evidence="3" id="KW-1185">Reference proteome</keyword>
<dbReference type="EMBL" id="JAXDAE010000003">
    <property type="protein sequence ID" value="MDY2586630.1"/>
    <property type="molecule type" value="Genomic_DNA"/>
</dbReference>
<keyword evidence="1" id="KW-1133">Transmembrane helix</keyword>
<keyword evidence="1" id="KW-0472">Membrane</keyword>
<evidence type="ECO:0000313" key="2">
    <source>
        <dbReference type="EMBL" id="MDY2586630.1"/>
    </source>
</evidence>
<dbReference type="Proteomes" id="UP001285855">
    <property type="component" value="Unassembled WGS sequence"/>
</dbReference>
<evidence type="ECO:0000313" key="3">
    <source>
        <dbReference type="Proteomes" id="UP001285855"/>
    </source>
</evidence>
<sequence>MTEYTLIYITLAFITALFLALFQYVYKSSIKGKLRFVLSVLRTLSLFGILLLLINPKFETKTFYTEKPTLVIAVDDSESVTYLEQDQNLNNVLTTITTNSDIQKRFNIKSYSFGKSLKPLDSLSFSEQQSNISETLKQLGEVYNKQIAPIILLSDGNQTYGSDYSFISSSVKQPIYPLILGDTTVYTDLSIKQLNVNRYAFLKNRFPVEIIANYNGAAAITTELKILSGNSVVYSKPLKFDATKKSEIITTTLLANAVGVKTYSVELTPLDLEKNTVNNSKNFGVEVIDQKTNIAIVSDILHPDLGTLKKAIESNEQRSATILKPSEYLSRLNDFQLVILYQPNNRFNTIMQEIVQQNLNTFIITGKITDFAFLNNIQSFFKQTITNQIEDFQPTLNRNYNIFSIDNLDFYDYPPLQSEFGSIEFSVPNSVILSKTVNGIDTGQPMLSTYDVENSKHALLSGEGIWRWRAQSYLNSESFDDFDNFIGKLVQYLSSNKKRSRLELDYKSFYNGNDDVIISAQYFNKSFEFDDTATLTIVIKNKSDDSVIELPLLLSKSNYNVDLSGMASGAYDFTVKHNTEAVAASGSFEILEFKVEQQFLNADIDKLQTLARNSGGSTYYFSEPNALISDLLNDNRYATIQKSTKNIVPLIDWKYLLGLIALSLFAEWFLRKYNGLI</sequence>
<proteinExistence type="predicted"/>
<dbReference type="PANTHER" id="PTHR37947:SF1">
    <property type="entry name" value="BLL2462 PROTEIN"/>
    <property type="match status" value="1"/>
</dbReference>
<dbReference type="PANTHER" id="PTHR37947">
    <property type="entry name" value="BLL2462 PROTEIN"/>
    <property type="match status" value="1"/>
</dbReference>
<protein>
    <submittedName>
        <fullName evidence="2">VWA domain-containing protein</fullName>
    </submittedName>
</protein>
<reference evidence="2 3" key="1">
    <citation type="submission" date="2023-11" db="EMBL/GenBank/DDBJ databases">
        <title>Winogradskyella pelagius sp. nov., isolated from coastal sediment.</title>
        <authorList>
            <person name="Li F."/>
        </authorList>
    </citation>
    <scope>NUCLEOTIDE SEQUENCE [LARGE SCALE GENOMIC DNA]</scope>
    <source>
        <strain evidence="2 3">KCTC 23502</strain>
    </source>
</reference>
<feature type="transmembrane region" description="Helical" evidence="1">
    <location>
        <begin position="36"/>
        <end position="54"/>
    </location>
</feature>
<feature type="transmembrane region" description="Helical" evidence="1">
    <location>
        <begin position="6"/>
        <end position="24"/>
    </location>
</feature>
<organism evidence="2 3">
    <name type="scientific">Winogradskyella aquimaris</name>
    <dbReference type="NCBI Taxonomy" id="864074"/>
    <lineage>
        <taxon>Bacteria</taxon>
        <taxon>Pseudomonadati</taxon>
        <taxon>Bacteroidota</taxon>
        <taxon>Flavobacteriia</taxon>
        <taxon>Flavobacteriales</taxon>
        <taxon>Flavobacteriaceae</taxon>
        <taxon>Winogradskyella</taxon>
    </lineage>
</organism>
<comment type="caution">
    <text evidence="2">The sequence shown here is derived from an EMBL/GenBank/DDBJ whole genome shotgun (WGS) entry which is preliminary data.</text>
</comment>